<dbReference type="SUPFAM" id="SSF47413">
    <property type="entry name" value="lambda repressor-like DNA-binding domains"/>
    <property type="match status" value="1"/>
</dbReference>
<dbReference type="InterPro" id="IPR001387">
    <property type="entry name" value="Cro/C1-type_HTH"/>
</dbReference>
<reference evidence="2 3" key="1">
    <citation type="submission" date="2018-12" db="EMBL/GenBank/DDBJ databases">
        <authorList>
            <person name="Yang E."/>
        </authorList>
    </citation>
    <scope>NUCLEOTIDE SEQUENCE [LARGE SCALE GENOMIC DNA]</scope>
    <source>
        <strain evidence="2 3">SOD</strain>
    </source>
</reference>
<dbReference type="SMART" id="SM00530">
    <property type="entry name" value="HTH_XRE"/>
    <property type="match status" value="1"/>
</dbReference>
<dbReference type="GO" id="GO:0003677">
    <property type="term" value="F:DNA binding"/>
    <property type="evidence" value="ECO:0007669"/>
    <property type="project" value="InterPro"/>
</dbReference>
<dbReference type="RefSeq" id="WP_126076982.1">
    <property type="nucleotide sequence ID" value="NZ_CP051166.1"/>
</dbReference>
<dbReference type="Proteomes" id="UP000278085">
    <property type="component" value="Unassembled WGS sequence"/>
</dbReference>
<protein>
    <submittedName>
        <fullName evidence="2">XRE family transcriptional regulator</fullName>
    </submittedName>
</protein>
<proteinExistence type="predicted"/>
<dbReference type="EMBL" id="RXLQ01000018">
    <property type="protein sequence ID" value="RSZ56137.1"/>
    <property type="molecule type" value="Genomic_DNA"/>
</dbReference>
<dbReference type="Pfam" id="PF01381">
    <property type="entry name" value="HTH_3"/>
    <property type="match status" value="1"/>
</dbReference>
<dbReference type="AlphaFoldDB" id="A0A430HF65"/>
<dbReference type="InterPro" id="IPR010982">
    <property type="entry name" value="Lambda_DNA-bd_dom_sf"/>
</dbReference>
<evidence type="ECO:0000313" key="3">
    <source>
        <dbReference type="Proteomes" id="UP000278085"/>
    </source>
</evidence>
<evidence type="ECO:0000259" key="1">
    <source>
        <dbReference type="PROSITE" id="PS50943"/>
    </source>
</evidence>
<comment type="caution">
    <text evidence="2">The sequence shown here is derived from an EMBL/GenBank/DDBJ whole genome shotgun (WGS) entry which is preliminary data.</text>
</comment>
<dbReference type="Gene3D" id="1.10.260.40">
    <property type="entry name" value="lambda repressor-like DNA-binding domains"/>
    <property type="match status" value="1"/>
</dbReference>
<keyword evidence="3" id="KW-1185">Reference proteome</keyword>
<dbReference type="PROSITE" id="PS50943">
    <property type="entry name" value="HTH_CROC1"/>
    <property type="match status" value="1"/>
</dbReference>
<organism evidence="2 3">
    <name type="scientific">Massilia atriviolacea</name>
    <dbReference type="NCBI Taxonomy" id="2495579"/>
    <lineage>
        <taxon>Bacteria</taxon>
        <taxon>Pseudomonadati</taxon>
        <taxon>Pseudomonadota</taxon>
        <taxon>Betaproteobacteria</taxon>
        <taxon>Burkholderiales</taxon>
        <taxon>Oxalobacteraceae</taxon>
        <taxon>Telluria group</taxon>
        <taxon>Massilia</taxon>
    </lineage>
</organism>
<evidence type="ECO:0000313" key="2">
    <source>
        <dbReference type="EMBL" id="RSZ56137.1"/>
    </source>
</evidence>
<name>A0A430HF65_9BURK</name>
<accession>A0A430HF65</accession>
<gene>
    <name evidence="2" type="ORF">EJB06_26225</name>
</gene>
<sequence length="69" mass="7536">MEKNISTLLMEIKAQQGWTQTRLAVELGTTQPTVNRILNGQDDCKVTTFKAICALHGACFAQVAEPTSI</sequence>
<dbReference type="OrthoDB" id="8780400at2"/>
<feature type="domain" description="HTH cro/C1-type" evidence="1">
    <location>
        <begin position="9"/>
        <end position="63"/>
    </location>
</feature>